<evidence type="ECO:0000313" key="2">
    <source>
        <dbReference type="Proteomes" id="UP000410492"/>
    </source>
</evidence>
<organism evidence="1 2">
    <name type="scientific">Callosobruchus maculatus</name>
    <name type="common">Southern cowpea weevil</name>
    <name type="synonym">Pulse bruchid</name>
    <dbReference type="NCBI Taxonomy" id="64391"/>
    <lineage>
        <taxon>Eukaryota</taxon>
        <taxon>Metazoa</taxon>
        <taxon>Ecdysozoa</taxon>
        <taxon>Arthropoda</taxon>
        <taxon>Hexapoda</taxon>
        <taxon>Insecta</taxon>
        <taxon>Pterygota</taxon>
        <taxon>Neoptera</taxon>
        <taxon>Endopterygota</taxon>
        <taxon>Coleoptera</taxon>
        <taxon>Polyphaga</taxon>
        <taxon>Cucujiformia</taxon>
        <taxon>Chrysomeloidea</taxon>
        <taxon>Chrysomelidae</taxon>
        <taxon>Bruchinae</taxon>
        <taxon>Bruchini</taxon>
        <taxon>Callosobruchus</taxon>
    </lineage>
</organism>
<name>A0A653CJF1_CALMS</name>
<reference evidence="1 2" key="1">
    <citation type="submission" date="2019-01" db="EMBL/GenBank/DDBJ databases">
        <authorList>
            <person name="Sayadi A."/>
        </authorList>
    </citation>
    <scope>NUCLEOTIDE SEQUENCE [LARGE SCALE GENOMIC DNA]</scope>
</reference>
<dbReference type="EMBL" id="CAACVG010008012">
    <property type="protein sequence ID" value="VEN48048.1"/>
    <property type="molecule type" value="Genomic_DNA"/>
</dbReference>
<evidence type="ECO:0000313" key="1">
    <source>
        <dbReference type="EMBL" id="VEN48048.1"/>
    </source>
</evidence>
<feature type="non-terminal residue" evidence="1">
    <location>
        <position position="79"/>
    </location>
</feature>
<dbReference type="Proteomes" id="UP000410492">
    <property type="component" value="Unassembled WGS sequence"/>
</dbReference>
<sequence length="79" mass="8747">MLPFVGLEGIRRRKPGPAKLADMRPQLLVSHPVMVQQEMSSEERLSASLAFEVSYAGVSLCLVQEQIVFASEFCAAFFT</sequence>
<dbReference type="OrthoDB" id="6810045at2759"/>
<proteinExistence type="predicted"/>
<protein>
    <submittedName>
        <fullName evidence="1">Uncharacterized protein</fullName>
    </submittedName>
</protein>
<gene>
    <name evidence="1" type="ORF">CALMAC_LOCUS9639</name>
</gene>
<keyword evidence="2" id="KW-1185">Reference proteome</keyword>
<dbReference type="AlphaFoldDB" id="A0A653CJF1"/>
<accession>A0A653CJF1</accession>